<evidence type="ECO:0000313" key="3">
    <source>
        <dbReference type="Proteomes" id="UP000597762"/>
    </source>
</evidence>
<keyword evidence="1" id="KW-1133">Transmembrane helix</keyword>
<evidence type="ECO:0000313" key="2">
    <source>
        <dbReference type="EMBL" id="CAE1285591.1"/>
    </source>
</evidence>
<comment type="caution">
    <text evidence="2">The sequence shown here is derived from an EMBL/GenBank/DDBJ whole genome shotgun (WGS) entry which is preliminary data.</text>
</comment>
<feature type="transmembrane region" description="Helical" evidence="1">
    <location>
        <begin position="41"/>
        <end position="67"/>
    </location>
</feature>
<keyword evidence="3" id="KW-1185">Reference proteome</keyword>
<proteinExistence type="predicted"/>
<accession>A0A812D0Y6</accession>
<gene>
    <name evidence="2" type="ORF">SPHA_45519</name>
</gene>
<reference evidence="2" key="1">
    <citation type="submission" date="2021-01" db="EMBL/GenBank/DDBJ databases">
        <authorList>
            <person name="Li R."/>
            <person name="Bekaert M."/>
        </authorList>
    </citation>
    <scope>NUCLEOTIDE SEQUENCE</scope>
    <source>
        <strain evidence="2">Farmed</strain>
    </source>
</reference>
<feature type="transmembrane region" description="Helical" evidence="1">
    <location>
        <begin position="117"/>
        <end position="133"/>
    </location>
</feature>
<dbReference type="AlphaFoldDB" id="A0A812D0Y6"/>
<sequence>MPIFIYLSQCFHIRLSLTFFISIYHSLFLFYLSIYLSLLSIYLPLFLIYLSIYLILMFLYVCIYLSSYLSKSVHFLSISMYLSFSRRVCINTVISIYLSIYLSISVCLHLFICPFQFAHIWISHIYLCIYVYYRRLTLPALIRVLKYTITFLSSFLPVPSLPPPSLSLSLCLYLFVSISLFLSLYISIYLSIYLSALNLVSFSLTTRICSGVPLFTICRKRSLSRNWYLEEFVGDCFSFLMPQIDDKFD</sequence>
<evidence type="ECO:0000256" key="1">
    <source>
        <dbReference type="SAM" id="Phobius"/>
    </source>
</evidence>
<feature type="transmembrane region" description="Helical" evidence="1">
    <location>
        <begin position="172"/>
        <end position="194"/>
    </location>
</feature>
<keyword evidence="1" id="KW-0812">Transmembrane</keyword>
<feature type="transmembrane region" description="Helical" evidence="1">
    <location>
        <begin position="88"/>
        <end position="111"/>
    </location>
</feature>
<feature type="transmembrane region" description="Helical" evidence="1">
    <location>
        <begin position="12"/>
        <end position="35"/>
    </location>
</feature>
<organism evidence="2 3">
    <name type="scientific">Acanthosepion pharaonis</name>
    <name type="common">Pharaoh cuttlefish</name>
    <name type="synonym">Sepia pharaonis</name>
    <dbReference type="NCBI Taxonomy" id="158019"/>
    <lineage>
        <taxon>Eukaryota</taxon>
        <taxon>Metazoa</taxon>
        <taxon>Spiralia</taxon>
        <taxon>Lophotrochozoa</taxon>
        <taxon>Mollusca</taxon>
        <taxon>Cephalopoda</taxon>
        <taxon>Coleoidea</taxon>
        <taxon>Decapodiformes</taxon>
        <taxon>Sepiida</taxon>
        <taxon>Sepiina</taxon>
        <taxon>Sepiidae</taxon>
        <taxon>Acanthosepion</taxon>
    </lineage>
</organism>
<dbReference type="EMBL" id="CAHIKZ030002346">
    <property type="protein sequence ID" value="CAE1285591.1"/>
    <property type="molecule type" value="Genomic_DNA"/>
</dbReference>
<protein>
    <submittedName>
        <fullName evidence="2">Uncharacterized protein</fullName>
    </submittedName>
</protein>
<dbReference type="Proteomes" id="UP000597762">
    <property type="component" value="Unassembled WGS sequence"/>
</dbReference>
<feature type="transmembrane region" description="Helical" evidence="1">
    <location>
        <begin position="140"/>
        <end position="160"/>
    </location>
</feature>
<keyword evidence="1" id="KW-0472">Membrane</keyword>
<name>A0A812D0Y6_ACAPH</name>